<evidence type="ECO:0000259" key="5">
    <source>
        <dbReference type="Pfam" id="PF00125"/>
    </source>
</evidence>
<comment type="caution">
    <text evidence="6">The sequence shown here is derived from an EMBL/GenBank/DDBJ whole genome shotgun (WGS) entry which is preliminary data.</text>
</comment>
<dbReference type="GO" id="GO:0030527">
    <property type="term" value="F:structural constituent of chromatin"/>
    <property type="evidence" value="ECO:0007669"/>
    <property type="project" value="InterPro"/>
</dbReference>
<accession>A0A1Y1S860</accession>
<dbReference type="InterPro" id="IPR007125">
    <property type="entry name" value="H2A/H2B/H3"/>
</dbReference>
<organism evidence="6 7">
    <name type="scientific">Enterospora canceri</name>
    <dbReference type="NCBI Taxonomy" id="1081671"/>
    <lineage>
        <taxon>Eukaryota</taxon>
        <taxon>Fungi</taxon>
        <taxon>Fungi incertae sedis</taxon>
        <taxon>Microsporidia</taxon>
        <taxon>Enterocytozoonidae</taxon>
        <taxon>Enterospora</taxon>
    </lineage>
</organism>
<dbReference type="PANTHER" id="PTHR45810:SF1">
    <property type="entry name" value="HISTONE H3-LIKE CENTROMERIC PROTEIN A"/>
    <property type="match status" value="1"/>
</dbReference>
<dbReference type="OrthoDB" id="842664at2759"/>
<evidence type="ECO:0000256" key="3">
    <source>
        <dbReference type="ARBA" id="ARBA00022454"/>
    </source>
</evidence>
<proteinExistence type="inferred from homology"/>
<evidence type="ECO:0000256" key="2">
    <source>
        <dbReference type="ARBA" id="ARBA00010343"/>
    </source>
</evidence>
<feature type="domain" description="Core Histone H2A/H2B/H3" evidence="5">
    <location>
        <begin position="43"/>
        <end position="132"/>
    </location>
</feature>
<dbReference type="InterPro" id="IPR000164">
    <property type="entry name" value="Histone_H3/CENP-A"/>
</dbReference>
<dbReference type="Pfam" id="PF00125">
    <property type="entry name" value="Histone"/>
    <property type="match status" value="1"/>
</dbReference>
<sequence length="144" mass="16482">MPRTKQFSHSQTAGKKLIELTPNRKGSVYKPAATLSQTKKRVPGNKALAEVKKYQRSTALLVRLAAFKRIVRHCMGSIEQGQELRFQKAAFLTLQSAYEAFMTDVLEDACRLTVHAKRKTLFRADIQLTYKIKYKYDLIPSMTE</sequence>
<evidence type="ECO:0000256" key="1">
    <source>
        <dbReference type="ARBA" id="ARBA00004286"/>
    </source>
</evidence>
<dbReference type="GO" id="GO:0046982">
    <property type="term" value="F:protein heterodimerization activity"/>
    <property type="evidence" value="ECO:0007669"/>
    <property type="project" value="InterPro"/>
</dbReference>
<reference evidence="6 7" key="1">
    <citation type="journal article" date="2017" name="Environ. Microbiol.">
        <title>Decay of the glycolytic pathway and adaptation to intranuclear parasitism within Enterocytozoonidae microsporidia.</title>
        <authorList>
            <person name="Wiredu Boakye D."/>
            <person name="Jaroenlak P."/>
            <person name="Prachumwat A."/>
            <person name="Williams T.A."/>
            <person name="Bateman K.S."/>
            <person name="Itsathitphaisarn O."/>
            <person name="Sritunyalucksana K."/>
            <person name="Paszkiewicz K.H."/>
            <person name="Moore K.A."/>
            <person name="Stentiford G.D."/>
            <person name="Williams B.A."/>
        </authorList>
    </citation>
    <scope>NUCLEOTIDE SEQUENCE [LARGE SCALE GENOMIC DNA]</scope>
    <source>
        <strain evidence="6 7">GB1</strain>
    </source>
</reference>
<dbReference type="InterPro" id="IPR009072">
    <property type="entry name" value="Histone-fold"/>
</dbReference>
<gene>
    <name evidence="6" type="primary">CENPA</name>
    <name evidence="6" type="ORF">ECANGB1_317</name>
</gene>
<dbReference type="Proteomes" id="UP000192639">
    <property type="component" value="Unassembled WGS sequence"/>
</dbReference>
<comment type="similarity">
    <text evidence="2">Belongs to the histone H3 family.</text>
</comment>
<evidence type="ECO:0000256" key="4">
    <source>
        <dbReference type="ARBA" id="ARBA00023269"/>
    </source>
</evidence>
<keyword evidence="3" id="KW-0158">Chromosome</keyword>
<dbReference type="EMBL" id="LWDP01000013">
    <property type="protein sequence ID" value="ORD94631.1"/>
    <property type="molecule type" value="Genomic_DNA"/>
</dbReference>
<dbReference type="PANTHER" id="PTHR45810">
    <property type="entry name" value="HISTONE H3.2"/>
    <property type="match status" value="1"/>
</dbReference>
<dbReference type="SMART" id="SM00428">
    <property type="entry name" value="H3"/>
    <property type="match status" value="1"/>
</dbReference>
<evidence type="ECO:0000313" key="7">
    <source>
        <dbReference type="Proteomes" id="UP000192639"/>
    </source>
</evidence>
<dbReference type="GO" id="GO:0000786">
    <property type="term" value="C:nucleosome"/>
    <property type="evidence" value="ECO:0007669"/>
    <property type="project" value="UniProtKB-KW"/>
</dbReference>
<evidence type="ECO:0000313" key="6">
    <source>
        <dbReference type="EMBL" id="ORD94631.1"/>
    </source>
</evidence>
<keyword evidence="4" id="KW-0238">DNA-binding</keyword>
<keyword evidence="4" id="KW-0544">Nucleosome core</keyword>
<dbReference type="Gene3D" id="1.10.20.10">
    <property type="entry name" value="Histone, subunit A"/>
    <property type="match status" value="1"/>
</dbReference>
<dbReference type="PRINTS" id="PR00622">
    <property type="entry name" value="HISTONEH3"/>
</dbReference>
<comment type="subcellular location">
    <subcellularLocation>
        <location evidence="1">Chromosome</location>
    </subcellularLocation>
</comment>
<protein>
    <submittedName>
        <fullName evidence="6">CENPA</fullName>
    </submittedName>
</protein>
<dbReference type="GO" id="GO:0003677">
    <property type="term" value="F:DNA binding"/>
    <property type="evidence" value="ECO:0007669"/>
    <property type="project" value="InterPro"/>
</dbReference>
<dbReference type="VEuPathDB" id="MicrosporidiaDB:ECANGB1_317"/>
<keyword evidence="7" id="KW-1185">Reference proteome</keyword>
<dbReference type="AlphaFoldDB" id="A0A1Y1S860"/>
<dbReference type="SUPFAM" id="SSF47113">
    <property type="entry name" value="Histone-fold"/>
    <property type="match status" value="1"/>
</dbReference>
<name>A0A1Y1S860_9MICR</name>